<sequence length="148" mass="15980">MRVAISCDHAGFLLKEEIISAVRTAGHEVVDLGTYSPEAVDYPDFTRKACRAVLDGEAQRAIVICGSGVGASIAANKFKGIYAGLCHDTYSAHQGVEHDNMNVLCLGSRIIGAELAKEIVRAFLSASFSGEERHARRFGKVQAIEREN</sequence>
<name>A0A7C4Q1F0_9CHLR</name>
<evidence type="ECO:0000256" key="2">
    <source>
        <dbReference type="ARBA" id="ARBA00023235"/>
    </source>
</evidence>
<dbReference type="PIRSF" id="PIRSF005384">
    <property type="entry name" value="RpiB_LacA_B"/>
    <property type="match status" value="1"/>
</dbReference>
<dbReference type="GO" id="GO:0004751">
    <property type="term" value="F:ribose-5-phosphate isomerase activity"/>
    <property type="evidence" value="ECO:0007669"/>
    <property type="project" value="UniProtKB-EC"/>
</dbReference>
<dbReference type="PANTHER" id="PTHR30345:SF0">
    <property type="entry name" value="DNA DAMAGE-REPAIR_TOLERATION PROTEIN DRT102"/>
    <property type="match status" value="1"/>
</dbReference>
<dbReference type="PANTHER" id="PTHR30345">
    <property type="entry name" value="RIBOSE-5-PHOSPHATE ISOMERASE B"/>
    <property type="match status" value="1"/>
</dbReference>
<comment type="caution">
    <text evidence="4">The sequence shown here is derived from an EMBL/GenBank/DDBJ whole genome shotgun (WGS) entry which is preliminary data.</text>
</comment>
<protein>
    <submittedName>
        <fullName evidence="4">Ribose 5-phosphate isomerase B</fullName>
        <ecNumber evidence="4">5.3.1.6</ecNumber>
    </submittedName>
</protein>
<gene>
    <name evidence="4" type="primary">rpiB</name>
    <name evidence="4" type="ORF">ENT17_05545</name>
</gene>
<organism evidence="4">
    <name type="scientific">Bellilinea caldifistulae</name>
    <dbReference type="NCBI Taxonomy" id="360411"/>
    <lineage>
        <taxon>Bacteria</taxon>
        <taxon>Bacillati</taxon>
        <taxon>Chloroflexota</taxon>
        <taxon>Anaerolineae</taxon>
        <taxon>Anaerolineales</taxon>
        <taxon>Anaerolineaceae</taxon>
        <taxon>Bellilinea</taxon>
    </lineage>
</organism>
<reference evidence="4" key="1">
    <citation type="journal article" date="2020" name="mSystems">
        <title>Genome- and Community-Level Interaction Insights into Carbon Utilization and Element Cycling Functions of Hydrothermarchaeota in Hydrothermal Sediment.</title>
        <authorList>
            <person name="Zhou Z."/>
            <person name="Liu Y."/>
            <person name="Xu W."/>
            <person name="Pan J."/>
            <person name="Luo Z.H."/>
            <person name="Li M."/>
        </authorList>
    </citation>
    <scope>NUCLEOTIDE SEQUENCE [LARGE SCALE GENOMIC DNA]</scope>
    <source>
        <strain evidence="4">SpSt-556</strain>
    </source>
</reference>
<accession>A0A7C4Q1F0</accession>
<feature type="active site" description="Proton donor" evidence="3">
    <location>
        <position position="98"/>
    </location>
</feature>
<dbReference type="NCBIfam" id="NF004051">
    <property type="entry name" value="PRK05571.1"/>
    <property type="match status" value="1"/>
</dbReference>
<dbReference type="GO" id="GO:0005975">
    <property type="term" value="P:carbohydrate metabolic process"/>
    <property type="evidence" value="ECO:0007669"/>
    <property type="project" value="InterPro"/>
</dbReference>
<dbReference type="AlphaFoldDB" id="A0A7C4Q1F0"/>
<dbReference type="InterPro" id="IPR004785">
    <property type="entry name" value="RpiB"/>
</dbReference>
<dbReference type="NCBIfam" id="TIGR00689">
    <property type="entry name" value="rpiB_lacA_lacB"/>
    <property type="match status" value="1"/>
</dbReference>
<dbReference type="InterPro" id="IPR036569">
    <property type="entry name" value="RpiB_LacA_LacB_sf"/>
</dbReference>
<dbReference type="InterPro" id="IPR003500">
    <property type="entry name" value="RpiB_LacA_LacB"/>
</dbReference>
<evidence type="ECO:0000256" key="1">
    <source>
        <dbReference type="ARBA" id="ARBA00008754"/>
    </source>
</evidence>
<feature type="active site" description="Proton acceptor" evidence="3">
    <location>
        <position position="65"/>
    </location>
</feature>
<dbReference type="NCBIfam" id="TIGR01120">
    <property type="entry name" value="rpiB"/>
    <property type="match status" value="1"/>
</dbReference>
<dbReference type="EMBL" id="DSXR01000052">
    <property type="protein sequence ID" value="HGS87067.1"/>
    <property type="molecule type" value="Genomic_DNA"/>
</dbReference>
<dbReference type="EC" id="5.3.1.6" evidence="4"/>
<evidence type="ECO:0000313" key="4">
    <source>
        <dbReference type="EMBL" id="HGS87067.1"/>
    </source>
</evidence>
<proteinExistence type="inferred from homology"/>
<evidence type="ECO:0000256" key="3">
    <source>
        <dbReference type="PIRSR" id="PIRSR005384-1"/>
    </source>
</evidence>
<dbReference type="SUPFAM" id="SSF89623">
    <property type="entry name" value="Ribose/Galactose isomerase RpiB/AlsB"/>
    <property type="match status" value="1"/>
</dbReference>
<dbReference type="Gene3D" id="3.40.1400.10">
    <property type="entry name" value="Sugar-phosphate isomerase, RpiB/LacA/LacB"/>
    <property type="match status" value="1"/>
</dbReference>
<dbReference type="Pfam" id="PF02502">
    <property type="entry name" value="LacAB_rpiB"/>
    <property type="match status" value="1"/>
</dbReference>
<keyword evidence="2 4" id="KW-0413">Isomerase</keyword>
<comment type="similarity">
    <text evidence="1">Belongs to the LacAB/RpiB family.</text>
</comment>